<evidence type="ECO:0000313" key="2">
    <source>
        <dbReference type="EMBL" id="RED59159.1"/>
    </source>
</evidence>
<feature type="coiled-coil region" evidence="1">
    <location>
        <begin position="174"/>
        <end position="285"/>
    </location>
</feature>
<organism evidence="2 3">
    <name type="scientific">Cohnella phaseoli</name>
    <dbReference type="NCBI Taxonomy" id="456490"/>
    <lineage>
        <taxon>Bacteria</taxon>
        <taxon>Bacillati</taxon>
        <taxon>Bacillota</taxon>
        <taxon>Bacilli</taxon>
        <taxon>Bacillales</taxon>
        <taxon>Paenibacillaceae</taxon>
        <taxon>Cohnella</taxon>
    </lineage>
</organism>
<protein>
    <submittedName>
        <fullName evidence="2">Uncharacterized protein</fullName>
    </submittedName>
</protein>
<reference evidence="2 3" key="1">
    <citation type="submission" date="2018-07" db="EMBL/GenBank/DDBJ databases">
        <title>Genomic Encyclopedia of Type Strains, Phase III (KMG-III): the genomes of soil and plant-associated and newly described type strains.</title>
        <authorList>
            <person name="Whitman W."/>
        </authorList>
    </citation>
    <scope>NUCLEOTIDE SEQUENCE [LARGE SCALE GENOMIC DNA]</scope>
    <source>
        <strain evidence="2 3">CECT 7287</strain>
    </source>
</reference>
<dbReference type="AlphaFoldDB" id="A0A3D9IC89"/>
<dbReference type="RefSeq" id="WP_116064410.1">
    <property type="nucleotide sequence ID" value="NZ_QRDZ01000032.1"/>
</dbReference>
<proteinExistence type="predicted"/>
<accession>A0A3D9IC89</accession>
<dbReference type="EMBL" id="QRDZ01000032">
    <property type="protein sequence ID" value="RED59159.1"/>
    <property type="molecule type" value="Genomic_DNA"/>
</dbReference>
<comment type="caution">
    <text evidence="2">The sequence shown here is derived from an EMBL/GenBank/DDBJ whole genome shotgun (WGS) entry which is preliminary data.</text>
</comment>
<gene>
    <name evidence="2" type="ORF">DFP98_13282</name>
</gene>
<dbReference type="Proteomes" id="UP000256977">
    <property type="component" value="Unassembled WGS sequence"/>
</dbReference>
<name>A0A3D9IC89_9BACL</name>
<keyword evidence="3" id="KW-1185">Reference proteome</keyword>
<sequence length="376" mass="43837">MDRDVWKWLFSEMSDSNILQLVNNLNKTLTAKSQIAIKGISDLRNIRVEQLRLFRSRIETELNKPKNTLRVKNILNKYHEQADTEKNKILRNISIKESDAIWEELKETTVLNVHDVIEYLVIQSDEEQINKGVQLHNKLLAKAAKKEPSITEPSSSDTIVEIFNVGALPSPEKLASLLVDFEQVKREYKKLQDEKQQVIKSNKELKKSISQTESQRNDLLKVCQKLEREVELRKTEIGDRDRKNKDLYEQLTELQKAEGDLRKEYADLQARIKVIEEENNAKDEQLRTISQAKMFTIIDRTLPDGLDVPKFTKVNLILPNDLEDIIQTNALDQSDEIWFIKFRLSVPKQNLLHEKYGKKVTGFNTYNDLKNHCISR</sequence>
<dbReference type="OrthoDB" id="2824466at2"/>
<evidence type="ECO:0000313" key="3">
    <source>
        <dbReference type="Proteomes" id="UP000256977"/>
    </source>
</evidence>
<keyword evidence="1" id="KW-0175">Coiled coil</keyword>
<evidence type="ECO:0000256" key="1">
    <source>
        <dbReference type="SAM" id="Coils"/>
    </source>
</evidence>